<dbReference type="Gene3D" id="1.20.1090.10">
    <property type="entry name" value="Dehydroquinate synthase-like - alpha domain"/>
    <property type="match status" value="1"/>
</dbReference>
<evidence type="ECO:0000313" key="13">
    <source>
        <dbReference type="Proteomes" id="UP000254958"/>
    </source>
</evidence>
<evidence type="ECO:0000259" key="10">
    <source>
        <dbReference type="Pfam" id="PF25137"/>
    </source>
</evidence>
<keyword evidence="13" id="KW-1185">Reference proteome</keyword>
<dbReference type="PROSITE" id="PS00913">
    <property type="entry name" value="ADH_IRON_1"/>
    <property type="match status" value="1"/>
</dbReference>
<dbReference type="GO" id="GO:0004022">
    <property type="term" value="F:alcohol dehydrogenase (NAD+) activity"/>
    <property type="evidence" value="ECO:0007669"/>
    <property type="project" value="UniProtKB-EC"/>
</dbReference>
<dbReference type="RefSeq" id="WP_114726312.1">
    <property type="nucleotide sequence ID" value="NZ_BJMI01000001.1"/>
</dbReference>
<evidence type="ECO:0000256" key="2">
    <source>
        <dbReference type="ARBA" id="ARBA00007358"/>
    </source>
</evidence>
<evidence type="ECO:0000313" key="14">
    <source>
        <dbReference type="Proteomes" id="UP000562982"/>
    </source>
</evidence>
<dbReference type="OrthoDB" id="9815791at2"/>
<sequence>MTALSLPPFVRLGGGALDELPAALRQAGLRAPFIITDRFMAASGVLERVHALLSQEGIEVRAFTDTVPDPTVACVGDALTMLREGAHDCVIGLGGGSPIDTAKMVAVLAVHETTPARLKAPFVQDAPGLPIIAIPTTAGTGSEATRVTVITDEATDEKMLCMGAAYQPRIAIVDYELTLSMPARLTADTGIDALTHALEAYVSRKASPFTDALALTAMKRIWTHLPTCCVEPGNREARAAVMEGAFEAGMAFSNASVALVHGMSRPIGAHFHVAHGLSNAMLLPEITAWSLSGAPGRYAECARAMGVVGADVSDAAAGEALVAALRARNAELGVPSPQSFGLDAARWDNLLPLMADQALASGSPANNPRVPTATEIVDLYRRVWA</sequence>
<reference evidence="12 13" key="1">
    <citation type="submission" date="2018-07" db="EMBL/GenBank/DDBJ databases">
        <title>Genomic Encyclopedia of Type Strains, Phase IV (KMG-IV): sequencing the most valuable type-strain genomes for metagenomic binning, comparative biology and taxonomic classification.</title>
        <authorList>
            <person name="Goeker M."/>
        </authorList>
    </citation>
    <scope>NUCLEOTIDE SEQUENCE [LARGE SCALE GENOMIC DNA]</scope>
    <source>
        <strain evidence="12 13">DSM 5603</strain>
    </source>
</reference>
<evidence type="ECO:0000259" key="9">
    <source>
        <dbReference type="Pfam" id="PF00465"/>
    </source>
</evidence>
<comment type="catalytic activity">
    <reaction evidence="6">
        <text>a primary alcohol + NAD(+) = an aldehyde + NADH + H(+)</text>
        <dbReference type="Rhea" id="RHEA:10736"/>
        <dbReference type="ChEBI" id="CHEBI:15378"/>
        <dbReference type="ChEBI" id="CHEBI:15734"/>
        <dbReference type="ChEBI" id="CHEBI:17478"/>
        <dbReference type="ChEBI" id="CHEBI:57540"/>
        <dbReference type="ChEBI" id="CHEBI:57945"/>
        <dbReference type="EC" id="1.1.1.1"/>
    </reaction>
</comment>
<feature type="domain" description="Fe-containing alcohol dehydrogenase-like C-terminal" evidence="10">
    <location>
        <begin position="186"/>
        <end position="383"/>
    </location>
</feature>
<dbReference type="PANTHER" id="PTHR11496:SF102">
    <property type="entry name" value="ALCOHOL DEHYDROGENASE 4"/>
    <property type="match status" value="1"/>
</dbReference>
<dbReference type="SUPFAM" id="SSF56796">
    <property type="entry name" value="Dehydroquinate synthase-like"/>
    <property type="match status" value="1"/>
</dbReference>
<evidence type="ECO:0000256" key="3">
    <source>
        <dbReference type="ARBA" id="ARBA00023002"/>
    </source>
</evidence>
<dbReference type="FunFam" id="3.40.50.1970:FF:000003">
    <property type="entry name" value="Alcohol dehydrogenase, iron-containing"/>
    <property type="match status" value="1"/>
</dbReference>
<feature type="domain" description="Alcohol dehydrogenase iron-type/glycerol dehydrogenase GldA" evidence="9">
    <location>
        <begin position="7"/>
        <end position="174"/>
    </location>
</feature>
<dbReference type="Proteomes" id="UP000562982">
    <property type="component" value="Unassembled WGS sequence"/>
</dbReference>
<evidence type="ECO:0000313" key="11">
    <source>
        <dbReference type="EMBL" id="MBB2185627.1"/>
    </source>
</evidence>
<dbReference type="Gene3D" id="3.40.50.1970">
    <property type="match status" value="1"/>
</dbReference>
<dbReference type="InterPro" id="IPR018211">
    <property type="entry name" value="ADH_Fe_CS"/>
</dbReference>
<dbReference type="PANTHER" id="PTHR11496">
    <property type="entry name" value="ALCOHOL DEHYDROGENASE"/>
    <property type="match status" value="1"/>
</dbReference>
<gene>
    <name evidence="12" type="ORF">C7453_102219</name>
    <name evidence="11" type="ORF">HLH32_04380</name>
</gene>
<evidence type="ECO:0000256" key="8">
    <source>
        <dbReference type="ARBA" id="ARBA00076680"/>
    </source>
</evidence>
<evidence type="ECO:0000256" key="4">
    <source>
        <dbReference type="ARBA" id="ARBA00023027"/>
    </source>
</evidence>
<protein>
    <recommendedName>
        <fullName evidence="7">Alcohol dehydrogenase 2</fullName>
    </recommendedName>
    <alternativeName>
        <fullName evidence="8">Alcohol dehydrogenase II</fullName>
    </alternativeName>
</protein>
<evidence type="ECO:0000256" key="5">
    <source>
        <dbReference type="ARBA" id="ARBA00049164"/>
    </source>
</evidence>
<dbReference type="GO" id="GO:0046872">
    <property type="term" value="F:metal ion binding"/>
    <property type="evidence" value="ECO:0007669"/>
    <property type="project" value="InterPro"/>
</dbReference>
<dbReference type="FunFam" id="1.20.1090.10:FF:000001">
    <property type="entry name" value="Aldehyde-alcohol dehydrogenase"/>
    <property type="match status" value="1"/>
</dbReference>
<proteinExistence type="inferred from homology"/>
<dbReference type="InterPro" id="IPR056798">
    <property type="entry name" value="ADH_Fe_C"/>
</dbReference>
<evidence type="ECO:0000256" key="1">
    <source>
        <dbReference type="ARBA" id="ARBA00001962"/>
    </source>
</evidence>
<comment type="caution">
    <text evidence="12">The sequence shown here is derived from an EMBL/GenBank/DDBJ whole genome shotgun (WGS) entry which is preliminary data.</text>
</comment>
<dbReference type="Pfam" id="PF00465">
    <property type="entry name" value="Fe-ADH"/>
    <property type="match status" value="1"/>
</dbReference>
<dbReference type="CDD" id="cd08194">
    <property type="entry name" value="Fe-ADH-like"/>
    <property type="match status" value="1"/>
</dbReference>
<dbReference type="EMBL" id="JABEQI010000002">
    <property type="protein sequence ID" value="MBB2185627.1"/>
    <property type="molecule type" value="Genomic_DNA"/>
</dbReference>
<dbReference type="AlphaFoldDB" id="A0A370G6H9"/>
<evidence type="ECO:0000256" key="6">
    <source>
        <dbReference type="ARBA" id="ARBA00049243"/>
    </source>
</evidence>
<dbReference type="InterPro" id="IPR039697">
    <property type="entry name" value="Alcohol_dehydrogenase_Fe"/>
</dbReference>
<keyword evidence="3" id="KW-0560">Oxidoreductase</keyword>
<comment type="similarity">
    <text evidence="2">Belongs to the iron-containing alcohol dehydrogenase family.</text>
</comment>
<dbReference type="EMBL" id="QQAW01000002">
    <property type="protein sequence ID" value="RDI39431.1"/>
    <property type="molecule type" value="Genomic_DNA"/>
</dbReference>
<dbReference type="Pfam" id="PF25137">
    <property type="entry name" value="ADH_Fe_C"/>
    <property type="match status" value="1"/>
</dbReference>
<evidence type="ECO:0000313" key="12">
    <source>
        <dbReference type="EMBL" id="RDI39431.1"/>
    </source>
</evidence>
<comment type="cofactor">
    <cofactor evidence="1">
        <name>Fe cation</name>
        <dbReference type="ChEBI" id="CHEBI:24875"/>
    </cofactor>
</comment>
<accession>A0A370G6H9</accession>
<reference evidence="11 14" key="2">
    <citation type="submission" date="2020-04" db="EMBL/GenBank/DDBJ databases">
        <title>Description of novel Gluconacetobacter.</title>
        <authorList>
            <person name="Sombolestani A."/>
        </authorList>
    </citation>
    <scope>NUCLEOTIDE SEQUENCE [LARGE SCALE GENOMIC DNA]</scope>
    <source>
        <strain evidence="11 14">LMG 1382</strain>
    </source>
</reference>
<comment type="catalytic activity">
    <reaction evidence="5">
        <text>a secondary alcohol + NAD(+) = a ketone + NADH + H(+)</text>
        <dbReference type="Rhea" id="RHEA:10740"/>
        <dbReference type="ChEBI" id="CHEBI:15378"/>
        <dbReference type="ChEBI" id="CHEBI:17087"/>
        <dbReference type="ChEBI" id="CHEBI:35681"/>
        <dbReference type="ChEBI" id="CHEBI:57540"/>
        <dbReference type="ChEBI" id="CHEBI:57945"/>
        <dbReference type="EC" id="1.1.1.1"/>
    </reaction>
</comment>
<keyword evidence="4" id="KW-0520">NAD</keyword>
<evidence type="ECO:0000256" key="7">
    <source>
        <dbReference type="ARBA" id="ARBA00074848"/>
    </source>
</evidence>
<name>A0A370G6H9_GLULI</name>
<organism evidence="12 13">
    <name type="scientific">Gluconacetobacter liquefaciens</name>
    <name type="common">Acetobacter liquefaciens</name>
    <dbReference type="NCBI Taxonomy" id="89584"/>
    <lineage>
        <taxon>Bacteria</taxon>
        <taxon>Pseudomonadati</taxon>
        <taxon>Pseudomonadota</taxon>
        <taxon>Alphaproteobacteria</taxon>
        <taxon>Acetobacterales</taxon>
        <taxon>Acetobacteraceae</taxon>
        <taxon>Gluconacetobacter</taxon>
    </lineage>
</organism>
<dbReference type="Proteomes" id="UP000254958">
    <property type="component" value="Unassembled WGS sequence"/>
</dbReference>
<dbReference type="InterPro" id="IPR001670">
    <property type="entry name" value="ADH_Fe/GldA"/>
</dbReference>